<protein>
    <submittedName>
        <fullName evidence="2">Uncharacterized protein</fullName>
    </submittedName>
</protein>
<reference evidence="2" key="1">
    <citation type="submission" date="2015-07" db="EMBL/GenBank/DDBJ databases">
        <title>MeaNS - Measles Nucleotide Surveillance Program.</title>
        <authorList>
            <person name="Tran T."/>
            <person name="Druce J."/>
        </authorList>
    </citation>
    <scope>NUCLEOTIDE SEQUENCE</scope>
    <source>
        <strain evidence="2">UCB-OBI-ISO-001</strain>
        <tissue evidence="2">Gonad</tissue>
    </source>
</reference>
<keyword evidence="1" id="KW-0812">Transmembrane</keyword>
<sequence>MRCGIMHLLLFRLLKLTDEVRRDFGLRSALALNRFFPHVCLFDVIFVRCLVLLYFYNVDYCHRPKKTQLIANCLCHVMFYSIPCKRIAVRLYFRADLSGEL</sequence>
<organism evidence="2">
    <name type="scientific">Octopus bimaculoides</name>
    <name type="common">California two-spotted octopus</name>
    <dbReference type="NCBI Taxonomy" id="37653"/>
    <lineage>
        <taxon>Eukaryota</taxon>
        <taxon>Metazoa</taxon>
        <taxon>Spiralia</taxon>
        <taxon>Lophotrochozoa</taxon>
        <taxon>Mollusca</taxon>
        <taxon>Cephalopoda</taxon>
        <taxon>Coleoidea</taxon>
        <taxon>Octopodiformes</taxon>
        <taxon>Octopoda</taxon>
        <taxon>Incirrata</taxon>
        <taxon>Octopodidae</taxon>
        <taxon>Octopus</taxon>
    </lineage>
</organism>
<name>A0A0L8I4C2_OCTBM</name>
<gene>
    <name evidence="2" type="ORF">OCBIM_22035777mg</name>
</gene>
<evidence type="ECO:0000313" key="2">
    <source>
        <dbReference type="EMBL" id="KOF96332.1"/>
    </source>
</evidence>
<keyword evidence="1" id="KW-0472">Membrane</keyword>
<dbReference type="AlphaFoldDB" id="A0A0L8I4C2"/>
<dbReference type="EMBL" id="KQ416600">
    <property type="protein sequence ID" value="KOF96332.1"/>
    <property type="molecule type" value="Genomic_DNA"/>
</dbReference>
<keyword evidence="1" id="KW-1133">Transmembrane helix</keyword>
<accession>A0A0L8I4C2</accession>
<evidence type="ECO:0000256" key="1">
    <source>
        <dbReference type="SAM" id="Phobius"/>
    </source>
</evidence>
<feature type="transmembrane region" description="Helical" evidence="1">
    <location>
        <begin position="35"/>
        <end position="56"/>
    </location>
</feature>
<proteinExistence type="predicted"/>